<dbReference type="InterPro" id="IPR032675">
    <property type="entry name" value="LRR_dom_sf"/>
</dbReference>
<dbReference type="Pfam" id="PF13306">
    <property type="entry name" value="LRR_5"/>
    <property type="match status" value="6"/>
</dbReference>
<dbReference type="EMBL" id="JASJEU010000018">
    <property type="protein sequence ID" value="MDJ1650955.1"/>
    <property type="molecule type" value="Genomic_DNA"/>
</dbReference>
<dbReference type="InterPro" id="IPR013378">
    <property type="entry name" value="InlB-like_B-rpt"/>
</dbReference>
<dbReference type="InterPro" id="IPR042229">
    <property type="entry name" value="Listeria/Bacterioides_rpt_sf"/>
</dbReference>
<feature type="compositionally biased region" description="Low complexity" evidence="2">
    <location>
        <begin position="709"/>
        <end position="723"/>
    </location>
</feature>
<dbReference type="SUPFAM" id="SSF52058">
    <property type="entry name" value="L domain-like"/>
    <property type="match status" value="1"/>
</dbReference>
<gene>
    <name evidence="3" type="ORF">QNJ86_09105</name>
</gene>
<feature type="compositionally biased region" description="Low complexity" evidence="2">
    <location>
        <begin position="293"/>
        <end position="312"/>
    </location>
</feature>
<protein>
    <submittedName>
        <fullName evidence="3">Leucine-rich repeat protein</fullName>
    </submittedName>
</protein>
<dbReference type="Gene3D" id="2.60.40.4270">
    <property type="entry name" value="Listeria-Bacteroides repeat domain"/>
    <property type="match status" value="1"/>
</dbReference>
<name>A0ABT7DN42_9ACTN</name>
<dbReference type="RefSeq" id="WP_283832297.1">
    <property type="nucleotide sequence ID" value="NZ_JASJEU010000018.1"/>
</dbReference>
<evidence type="ECO:0000313" key="4">
    <source>
        <dbReference type="Proteomes" id="UP001232750"/>
    </source>
</evidence>
<feature type="region of interest" description="Disordered" evidence="2">
    <location>
        <begin position="278"/>
        <end position="312"/>
    </location>
</feature>
<keyword evidence="4" id="KW-1185">Reference proteome</keyword>
<sequence>MDGATAQLAYAANGPATGAQTTQNTATGGGQAGTSAQSQSQPDGESAANPNQPTGGGEGEGAAENPTDSGTENRAQLSEKVPIEQAISGTPTTGSVPASAPGDASATLTPSGQIAGKVTLAGDDAPAVAGIIVRDGLKYEVLANGTSVKLVGAASAAPAGDIAVPSTVTGGNDTFAVVAVGSHALATCADATSVTLPASVRDVAPDAFDGCPSLASIEVAAASEHFSSLDGMLFDKAGAKLVRCPEGKRGVAVLPASATDVSPQAFAGCAGVTSVAVTSNDGESGEGGDRADATAGERAAAGEGEPAGSTASTPAFATFGGALYTGDLTTLVFCPAGIGTALVLPAETEVIGPQALAGCANLASVTPLGTVRTIDPTAFADETKAAATVALPAGEDYAARKAVWEVAGFRHFAEPAQPGATARPETTDSQASASGFVFTLLADYTLAVAWEGAEDPAAHLEIPASAEISGVSYRVSTIAPNAFANRAALETVNLPAAVATIGEAAFAGCANLASVELPAALQTIGERAFEATALTYVWLPASIATIGPRAFANCEALTRIVAPGTPEVADDALAGCANLSVYCPYSAEGTYPWNLGLLANNNHLMPYGLTLPEEPLQLEVGQQANLFEGALCESPEPTDLTFSYAATPLSVDQTAQVTAKAPGTSEVTATLTLDAQELARATRTVEVTVPAPETPGMPVTDTTTPESLEAPTNEPTTSTSNPAETPQMLTGTMNLSSVAPNPLLGTTFEQQTPAPTAAQTTNDITPLAANDPFEQGKDGTWFRYTITKADASTNTYEVSVGASADAAKKPEGSVVVPDQVTNNDTTYTVTSVTSSGFAGCSNLRCITLPETVKIIESLAFNQSGLSETPVMPGVQDLRVSAFRDCDNLQEFTVPPSVEYMGVLCFELCSNLRKVVLPDTIKGMSANNARLAALFVGCYTLETIELGSNSLYKLVDGALYSKDGTSLIDTGTRHDQLFEVSSGTQRIEDSSIKDREGIQGVVLPSSVTEVLHSAFRGYRGSEILCLPPAGSQQIDSAALTSPWNGVSMTNVAIYCSDPAAWEGNEGTTIKHDVGLPASYGVPSDGGATTLSTNLSIPEDSLFANNIEVRWTYSEGAEKLATFTPSADGRILNIAPITQAPGTFTATASMVYIGANAGENGTVLATGQTTVTVAPSSGALPSYAEGANSNTDVSDESLASWKLENGVLDISCTPGRVIKDLGWYRNNDSDQNQSGYWGDLRPLVKKVVMTPGLKAESMALWFMNMTELVDASGVFIPEGVTSVDRLFANCQKLTSLPEGFTIPASVETTLNMFIDCFALKTLPSSFAIPANSKLTVAQGMFAQCYSLEYLPDGVVLPDTLTGSCQAMFQRAGIRELPARFTIPKGAERIDYLLYECRSLECLPENFAIPTEATGLNMTSMFYECSSLTSLPKNFTMPESTNTGAMFACSNAGSPLPLYYAGTDTALTGKGTAWWTAQNRVLVTPSTTGQVQFQVPSATAPDQWETVTAFVPNASGLMPEPAAPARVGQVFTLWYTDQDCKQRYDFGKSLVENGVEAAADGTYQLYGRYAAAATGNTATSSGALPTVDNQGSAWWSLGKVEGSEGRKVTLYLRGTGKVADFGWKDIFGDFSTTPAVSEYWGVFRVNVNAIAMQPSFNAEATDYWFRNMTNLTDFSQGHLPQSATSLKGMFQGDNSLTSLPEGLSLPAGSLDASYLFADARLTSLPASFTLPSTLQSAQCLLRNNPIQQIPDGFLLPSSIKNASFLFQNTKVTSLPDGFTIPSGGVNVTGLFLDCSQLSALPEGFSVPADIQFGHDAATDTDRGMQFMFNGCNKLTYFPESFDFPADIAANDATSAFPPFYVDPATTTTPLPTYYSGTNEAVLTFDWASQNRVLITDPAGRGHKVTYKLANDDGTWKTYATVLTDAAGIVPQLAELQSEKGFTGWSADPDCLEPFDFATPATSDVTVYGKRFIYGGRDKAVGEGQLPVDPDTGEAWWQITNDGTLMILGDGKIQNLGWSWEYTDISMTQHWGAHRGDVKSILMSDNLRAYNINAWFQRMDNLRDISGVRIPGETTAAVWLFFRCTQLDRIPDGFDLRFPETCTNWHCLFGECNKLSWLPEGFTIPEFVTKADQMFKYTALTSVPESFVLHDRLKDVSLMFEGCAQLTSLSNNFRLVEGNAIMYSMFINCTSLTALPEGFTIPNTATNVRQMFSGCISLTSLPASLDLRNVTASGKDTMFALDAGIYGENPLVTYYAGNIENLKVSADVADAAAYWRTTYHRDLVSAVPSNRSYVSFFLSGADGTYGDTPWTKALSAEGGMVAELAAPPVDGKAFAGWYTDPTCTKLFDFTKSLAENGLTKEPYALYGAYATASGALPTESDAANTDPTIAGWHLTTDGTLSIWNAPGEVIAPLWHDSVDSPAYLNYWGPLRSSVKRVVMDENIKTSSLLAWFCEMPQLVDGTGIFIPEGTKDLWRMFHNCSALVTLPSDFAIPNGAENLRSMFRHCASLKQLPSGFTLPSSVNNVYAMLEFSGIESLPAGFSIPETVTDVGWMLSNCVSLKSLPESFKIPENATEAPGLFYACSSLTSLPSSFKIPGSMQNAASMFEHCRSLSSLPEGFKFENPSVLTDVSHLFKDCYSLTSLPSSFVLTGLEDKVDHAKPLFTTNDHTASNPLITFYAGGDLAALSVVAGSNAAATSEYWLQKHHRKLVSKNDLLPEGFKKVSFKTRVVSADEVASPTLNWNDFTTIVTDATGTFRAPAAPAPYGYGFDGWYKDPECTTRFIFDADGSASVSADTVLYGKLVMRISFDAPTSAVMVLDASGAIQPALAQVKSYSAVPLAVSTISCTKMGAAEQLIDAVSLDKTKIVVKDAVDPDTSTSLTFGATKPTGFTLPASTSASTPGTLNLSIQMNAPAEATYTYVGDGLITDLARLTFQVRPA</sequence>
<dbReference type="InterPro" id="IPR026906">
    <property type="entry name" value="LRR_5"/>
</dbReference>
<dbReference type="PANTHER" id="PTHR45661">
    <property type="entry name" value="SURFACE ANTIGEN"/>
    <property type="match status" value="1"/>
</dbReference>
<dbReference type="Proteomes" id="UP001232750">
    <property type="component" value="Unassembled WGS sequence"/>
</dbReference>
<feature type="region of interest" description="Disordered" evidence="2">
    <location>
        <begin position="753"/>
        <end position="773"/>
    </location>
</feature>
<feature type="compositionally biased region" description="Polar residues" evidence="2">
    <location>
        <begin position="66"/>
        <end position="76"/>
    </location>
</feature>
<feature type="compositionally biased region" description="Polar residues" evidence="2">
    <location>
        <begin position="87"/>
        <end position="96"/>
    </location>
</feature>
<feature type="region of interest" description="Disordered" evidence="2">
    <location>
        <begin position="690"/>
        <end position="723"/>
    </location>
</feature>
<evidence type="ECO:0000313" key="3">
    <source>
        <dbReference type="EMBL" id="MDJ1650955.1"/>
    </source>
</evidence>
<organism evidence="3 4">
    <name type="scientific">Gordonibacter faecis</name>
    <dbReference type="NCBI Taxonomy" id="3047475"/>
    <lineage>
        <taxon>Bacteria</taxon>
        <taxon>Bacillati</taxon>
        <taxon>Actinomycetota</taxon>
        <taxon>Coriobacteriia</taxon>
        <taxon>Eggerthellales</taxon>
        <taxon>Eggerthellaceae</taxon>
        <taxon>Gordonibacter</taxon>
    </lineage>
</organism>
<dbReference type="PANTHER" id="PTHR45661:SF3">
    <property type="entry name" value="IG-LIKE DOMAIN-CONTAINING PROTEIN"/>
    <property type="match status" value="1"/>
</dbReference>
<proteinExistence type="predicted"/>
<evidence type="ECO:0000256" key="1">
    <source>
        <dbReference type="ARBA" id="ARBA00004196"/>
    </source>
</evidence>
<accession>A0ABT7DN42</accession>
<dbReference type="Gene3D" id="3.80.10.10">
    <property type="entry name" value="Ribonuclease Inhibitor"/>
    <property type="match status" value="8"/>
</dbReference>
<feature type="region of interest" description="Disordered" evidence="2">
    <location>
        <begin position="1"/>
        <end position="108"/>
    </location>
</feature>
<reference evidence="3 4" key="1">
    <citation type="submission" date="2023-05" db="EMBL/GenBank/DDBJ databases">
        <title>Gordonibacter KGMB12511T sp. nov., isolated from faeces of healthy Korean.</title>
        <authorList>
            <person name="Kim H.S."/>
            <person name="Kim J.-S."/>
            <person name="Suh M.K."/>
            <person name="Eom M.K."/>
            <person name="Do H.E."/>
            <person name="Lee J.-S."/>
        </authorList>
    </citation>
    <scope>NUCLEOTIDE SEQUENCE [LARGE SCALE GENOMIC DNA]</scope>
    <source>
        <strain evidence="3 4">KGMB12511</strain>
    </source>
</reference>
<dbReference type="InterPro" id="IPR053139">
    <property type="entry name" value="Surface_bspA-like"/>
</dbReference>
<dbReference type="Pfam" id="PF09479">
    <property type="entry name" value="Flg_new"/>
    <property type="match status" value="3"/>
</dbReference>
<feature type="compositionally biased region" description="Low complexity" evidence="2">
    <location>
        <begin position="16"/>
        <end position="26"/>
    </location>
</feature>
<comment type="subcellular location">
    <subcellularLocation>
        <location evidence="1">Cell envelope</location>
    </subcellularLocation>
</comment>
<comment type="caution">
    <text evidence="3">The sequence shown here is derived from an EMBL/GenBank/DDBJ whole genome shotgun (WGS) entry which is preliminary data.</text>
</comment>
<evidence type="ECO:0000256" key="2">
    <source>
        <dbReference type="SAM" id="MobiDB-lite"/>
    </source>
</evidence>